<dbReference type="Gene3D" id="3.40.970.30">
    <property type="entry name" value="yp_829618.1 like domains"/>
    <property type="match status" value="1"/>
</dbReference>
<organism evidence="2 3">
    <name type="scientific">Hufsiella arboris</name>
    <dbReference type="NCBI Taxonomy" id="2695275"/>
    <lineage>
        <taxon>Bacteria</taxon>
        <taxon>Pseudomonadati</taxon>
        <taxon>Bacteroidota</taxon>
        <taxon>Sphingobacteriia</taxon>
        <taxon>Sphingobacteriales</taxon>
        <taxon>Sphingobacteriaceae</taxon>
        <taxon>Hufsiella</taxon>
    </lineage>
</organism>
<protein>
    <submittedName>
        <fullName evidence="2">STAS/SEC14 domain-containing protein</fullName>
    </submittedName>
</protein>
<sequence>MILHKPPSDREIYKAEIADYWFTDEGILVSLSKSVRRTVENISGNVALVKQLTDNKPVPLLIYLAKSPIPDKATRKLSTEKLPEIYSAMAMVSGSGLAKFIMNILFKVNSPPIPMKSFANDQDAVEWLKGFL</sequence>
<keyword evidence="3" id="KW-1185">Reference proteome</keyword>
<accession>A0A7K1YDQ7</accession>
<feature type="domain" description="DUF7793" evidence="1">
    <location>
        <begin position="20"/>
        <end position="131"/>
    </location>
</feature>
<dbReference type="RefSeq" id="WP_160845910.1">
    <property type="nucleotide sequence ID" value="NZ_WVHT01000009.1"/>
</dbReference>
<evidence type="ECO:0000313" key="3">
    <source>
        <dbReference type="Proteomes" id="UP000466586"/>
    </source>
</evidence>
<name>A0A7K1YDQ7_9SPHI</name>
<gene>
    <name evidence="2" type="ORF">GS399_17310</name>
</gene>
<dbReference type="Pfam" id="PF25056">
    <property type="entry name" value="DUF7793"/>
    <property type="match status" value="1"/>
</dbReference>
<comment type="caution">
    <text evidence="2">The sequence shown here is derived from an EMBL/GenBank/DDBJ whole genome shotgun (WGS) entry which is preliminary data.</text>
</comment>
<proteinExistence type="predicted"/>
<dbReference type="Proteomes" id="UP000466586">
    <property type="component" value="Unassembled WGS sequence"/>
</dbReference>
<evidence type="ECO:0000259" key="1">
    <source>
        <dbReference type="Pfam" id="PF25056"/>
    </source>
</evidence>
<evidence type="ECO:0000313" key="2">
    <source>
        <dbReference type="EMBL" id="MXV52734.1"/>
    </source>
</evidence>
<dbReference type="AlphaFoldDB" id="A0A7K1YDQ7"/>
<dbReference type="InterPro" id="IPR056695">
    <property type="entry name" value="DUF7793"/>
</dbReference>
<dbReference type="EMBL" id="WVHT01000009">
    <property type="protein sequence ID" value="MXV52734.1"/>
    <property type="molecule type" value="Genomic_DNA"/>
</dbReference>
<reference evidence="2 3" key="1">
    <citation type="submission" date="2019-11" db="EMBL/GenBank/DDBJ databases">
        <title>Pedobacter sp. HMF7647 Genome sequencing and assembly.</title>
        <authorList>
            <person name="Kang H."/>
            <person name="Kim H."/>
            <person name="Joh K."/>
        </authorList>
    </citation>
    <scope>NUCLEOTIDE SEQUENCE [LARGE SCALE GENOMIC DNA]</scope>
    <source>
        <strain evidence="2 3">HMF7647</strain>
    </source>
</reference>